<evidence type="ECO:0000313" key="1">
    <source>
        <dbReference type="EMBL" id="OVA04273.1"/>
    </source>
</evidence>
<accession>A0A200Q1D6</accession>
<dbReference type="EMBL" id="MVGT01003325">
    <property type="protein sequence ID" value="OVA04273.1"/>
    <property type="molecule type" value="Genomic_DNA"/>
</dbReference>
<dbReference type="AlphaFoldDB" id="A0A200Q1D6"/>
<dbReference type="OrthoDB" id="2272416at2759"/>
<dbReference type="InParanoid" id="A0A200Q1D6"/>
<evidence type="ECO:0008006" key="3">
    <source>
        <dbReference type="Google" id="ProtNLM"/>
    </source>
</evidence>
<evidence type="ECO:0000313" key="2">
    <source>
        <dbReference type="Proteomes" id="UP000195402"/>
    </source>
</evidence>
<dbReference type="Proteomes" id="UP000195402">
    <property type="component" value="Unassembled WGS sequence"/>
</dbReference>
<reference evidence="1 2" key="1">
    <citation type="journal article" date="2017" name="Mol. Plant">
        <title>The Genome of Medicinal Plant Macleaya cordata Provides New Insights into Benzylisoquinoline Alkaloids Metabolism.</title>
        <authorList>
            <person name="Liu X."/>
            <person name="Liu Y."/>
            <person name="Huang P."/>
            <person name="Ma Y."/>
            <person name="Qing Z."/>
            <person name="Tang Q."/>
            <person name="Cao H."/>
            <person name="Cheng P."/>
            <person name="Zheng Y."/>
            <person name="Yuan Z."/>
            <person name="Zhou Y."/>
            <person name="Liu J."/>
            <person name="Tang Z."/>
            <person name="Zhuo Y."/>
            <person name="Zhang Y."/>
            <person name="Yu L."/>
            <person name="Huang J."/>
            <person name="Yang P."/>
            <person name="Peng Q."/>
            <person name="Zhang J."/>
            <person name="Jiang W."/>
            <person name="Zhang Z."/>
            <person name="Lin K."/>
            <person name="Ro D.K."/>
            <person name="Chen X."/>
            <person name="Xiong X."/>
            <person name="Shang Y."/>
            <person name="Huang S."/>
            <person name="Zeng J."/>
        </authorList>
    </citation>
    <scope>NUCLEOTIDE SEQUENCE [LARGE SCALE GENOMIC DNA]</scope>
    <source>
        <strain evidence="2">cv. BLH2017</strain>
        <tissue evidence="1">Root</tissue>
    </source>
</reference>
<comment type="caution">
    <text evidence="1">The sequence shown here is derived from an EMBL/GenBank/DDBJ whole genome shotgun (WGS) entry which is preliminary data.</text>
</comment>
<keyword evidence="2" id="KW-1185">Reference proteome</keyword>
<proteinExistence type="predicted"/>
<sequence length="232" mass="26848">MARGANQDDALAQALREMTEALRETRSRPLVSPELSEETRTMTIIREFHRYDPPKFKGTINSLEAENWLADLEKRMDFLRVDDMLRVDLAMYLLTEEANHWWSLTKRTKEHWSSSSSMRNPRKSMLGRETTIGRIPSSDKGQIQLWDRIHKIRMGITPSRRNITNVVRLDTSANTVLDLNSNNLNKVKEASIRGPISSNNNNDLRTNIGQHNPTNKEGHLRQSKLMTTWIIQ</sequence>
<organism evidence="1 2">
    <name type="scientific">Macleaya cordata</name>
    <name type="common">Five-seeded plume-poppy</name>
    <name type="synonym">Bocconia cordata</name>
    <dbReference type="NCBI Taxonomy" id="56857"/>
    <lineage>
        <taxon>Eukaryota</taxon>
        <taxon>Viridiplantae</taxon>
        <taxon>Streptophyta</taxon>
        <taxon>Embryophyta</taxon>
        <taxon>Tracheophyta</taxon>
        <taxon>Spermatophyta</taxon>
        <taxon>Magnoliopsida</taxon>
        <taxon>Ranunculales</taxon>
        <taxon>Papaveraceae</taxon>
        <taxon>Papaveroideae</taxon>
        <taxon>Macleaya</taxon>
    </lineage>
</organism>
<name>A0A200Q1D6_MACCD</name>
<protein>
    <recommendedName>
        <fullName evidence="3">Retrotransposon gag domain-containing protein</fullName>
    </recommendedName>
</protein>
<gene>
    <name evidence="1" type="ORF">BVC80_1627g8</name>
</gene>